<keyword evidence="2" id="KW-1185">Reference proteome</keyword>
<dbReference type="Pfam" id="PF07386">
    <property type="entry name" value="DUF1499"/>
    <property type="match status" value="1"/>
</dbReference>
<accession>A0A1L9NV21</accession>
<proteinExistence type="predicted"/>
<evidence type="ECO:0000313" key="2">
    <source>
        <dbReference type="Proteomes" id="UP000184514"/>
    </source>
</evidence>
<organism evidence="1 2">
    <name type="scientific">Planktotalea frisia</name>
    <dbReference type="NCBI Taxonomy" id="696762"/>
    <lineage>
        <taxon>Bacteria</taxon>
        <taxon>Pseudomonadati</taxon>
        <taxon>Pseudomonadota</taxon>
        <taxon>Alphaproteobacteria</taxon>
        <taxon>Rhodobacterales</taxon>
        <taxon>Paracoccaceae</taxon>
        <taxon>Planktotalea</taxon>
    </lineage>
</organism>
<gene>
    <name evidence="1" type="ORF">PFRI_28070</name>
</gene>
<dbReference type="STRING" id="696762.PFRI_28070"/>
<dbReference type="EMBL" id="MLCB01000159">
    <property type="protein sequence ID" value="OJI93032.1"/>
    <property type="molecule type" value="Genomic_DNA"/>
</dbReference>
<dbReference type="Proteomes" id="UP000184514">
    <property type="component" value="Unassembled WGS sequence"/>
</dbReference>
<protein>
    <recommendedName>
        <fullName evidence="3">DUF1499 domain-containing protein</fullName>
    </recommendedName>
</protein>
<dbReference type="InterPro" id="IPR010865">
    <property type="entry name" value="DUF1499"/>
</dbReference>
<dbReference type="AlphaFoldDB" id="A0A1L9NV21"/>
<reference evidence="1 2" key="1">
    <citation type="submission" date="2016-10" db="EMBL/GenBank/DDBJ databases">
        <title>Genome sequence of Planktotalea frisia SH6-1.</title>
        <authorList>
            <person name="Poehlein A."/>
            <person name="Bakenhus I."/>
            <person name="Voget S."/>
            <person name="Brinkhoff T."/>
            <person name="Simon M."/>
        </authorList>
    </citation>
    <scope>NUCLEOTIDE SEQUENCE [LARGE SCALE GENOMIC DNA]</scope>
    <source>
        <strain evidence="1 2">SH6-1</strain>
    </source>
</reference>
<name>A0A1L9NV21_9RHOB</name>
<sequence>MWTLFFLGLIVAFVAYVQFAPSDADRWHKAVEGVHDADFAGGALRIIEADLADLDRVIRESGSRVLAGSIEEGRITYISRTRVVGFPDYTTVQRRGELLAIYGRLRFGKSDLSVNRKRIEGWISKL</sequence>
<dbReference type="RefSeq" id="WP_072631325.1">
    <property type="nucleotide sequence ID" value="NZ_JABBAN010000214.1"/>
</dbReference>
<evidence type="ECO:0008006" key="3">
    <source>
        <dbReference type="Google" id="ProtNLM"/>
    </source>
</evidence>
<comment type="caution">
    <text evidence="1">The sequence shown here is derived from an EMBL/GenBank/DDBJ whole genome shotgun (WGS) entry which is preliminary data.</text>
</comment>
<evidence type="ECO:0000313" key="1">
    <source>
        <dbReference type="EMBL" id="OJI93032.1"/>
    </source>
</evidence>
<dbReference type="OrthoDB" id="8479024at2"/>